<evidence type="ECO:0000256" key="1">
    <source>
        <dbReference type="ARBA" id="ARBA00008007"/>
    </source>
</evidence>
<proteinExistence type="inferred from homology"/>
<dbReference type="Gene3D" id="3.40.50.2020">
    <property type="match status" value="1"/>
</dbReference>
<evidence type="ECO:0000259" key="3">
    <source>
        <dbReference type="Pfam" id="PF18912"/>
    </source>
</evidence>
<sequence length="236" mass="26350">MVNNWLHTIQSLVYPPTCILCGAPGDKEQDLCVNCRHDLPHNTNPCLKCALPLPATTSSICGQCQQQPPQYNLCLAAFRYEYPLEHLVSGFKFRDKLAYGRLLSTLLGDYLEQRSEIPELLIPVPLHSARLRERGFNQALELARPLSQRFDIPIDSHTAIRNRPTVSQLGLNKQERRCNIRGAFELAGKLTAKHIAIIDDVVTTGNTVSELAAVLLRSGVTRVDVWAVGRRAHHGN</sequence>
<keyword evidence="4" id="KW-0808">Transferase</keyword>
<gene>
    <name evidence="4" type="ORF">MNBD_GAMMA26-680</name>
</gene>
<dbReference type="Pfam" id="PF18912">
    <property type="entry name" value="DZR_2"/>
    <property type="match status" value="1"/>
</dbReference>
<name>A0A3B1B006_9ZZZZ</name>
<reference evidence="4" key="1">
    <citation type="submission" date="2018-06" db="EMBL/GenBank/DDBJ databases">
        <authorList>
            <person name="Zhirakovskaya E."/>
        </authorList>
    </citation>
    <scope>NUCLEOTIDE SEQUENCE</scope>
</reference>
<dbReference type="InterPro" id="IPR000836">
    <property type="entry name" value="PRTase_dom"/>
</dbReference>
<accession>A0A3B1B006</accession>
<dbReference type="InterPro" id="IPR051910">
    <property type="entry name" value="ComF/GntX_DNA_util-trans"/>
</dbReference>
<dbReference type="InterPro" id="IPR044005">
    <property type="entry name" value="DZR_2"/>
</dbReference>
<dbReference type="PANTHER" id="PTHR47505">
    <property type="entry name" value="DNA UTILIZATION PROTEIN YHGH"/>
    <property type="match status" value="1"/>
</dbReference>
<dbReference type="CDD" id="cd06223">
    <property type="entry name" value="PRTases_typeI"/>
    <property type="match status" value="1"/>
</dbReference>
<dbReference type="Pfam" id="PF00156">
    <property type="entry name" value="Pribosyltran"/>
    <property type="match status" value="1"/>
</dbReference>
<evidence type="ECO:0000313" key="4">
    <source>
        <dbReference type="EMBL" id="VAX05273.1"/>
    </source>
</evidence>
<dbReference type="AlphaFoldDB" id="A0A3B1B006"/>
<feature type="domain" description="Phosphoribosyltransferase" evidence="2">
    <location>
        <begin position="139"/>
        <end position="225"/>
    </location>
</feature>
<keyword evidence="4" id="KW-0328">Glycosyltransferase</keyword>
<dbReference type="SUPFAM" id="SSF53271">
    <property type="entry name" value="PRTase-like"/>
    <property type="match status" value="1"/>
</dbReference>
<dbReference type="InterPro" id="IPR029057">
    <property type="entry name" value="PRTase-like"/>
</dbReference>
<dbReference type="EMBL" id="UOFX01000004">
    <property type="protein sequence ID" value="VAX05273.1"/>
    <property type="molecule type" value="Genomic_DNA"/>
</dbReference>
<comment type="similarity">
    <text evidence="1">Belongs to the ComF/GntX family.</text>
</comment>
<evidence type="ECO:0000259" key="2">
    <source>
        <dbReference type="Pfam" id="PF00156"/>
    </source>
</evidence>
<dbReference type="PANTHER" id="PTHR47505:SF1">
    <property type="entry name" value="DNA UTILIZATION PROTEIN YHGH"/>
    <property type="match status" value="1"/>
</dbReference>
<dbReference type="GO" id="GO:0016757">
    <property type="term" value="F:glycosyltransferase activity"/>
    <property type="evidence" value="ECO:0007669"/>
    <property type="project" value="UniProtKB-KW"/>
</dbReference>
<protein>
    <submittedName>
        <fullName evidence="4">Competence protein F homolog, phosphoribosyltransferase domain protein YhgH required for utilization of DNA as sole source of carbon and energy</fullName>
    </submittedName>
</protein>
<organism evidence="4">
    <name type="scientific">hydrothermal vent metagenome</name>
    <dbReference type="NCBI Taxonomy" id="652676"/>
    <lineage>
        <taxon>unclassified sequences</taxon>
        <taxon>metagenomes</taxon>
        <taxon>ecological metagenomes</taxon>
    </lineage>
</organism>
<feature type="domain" description="Double zinc ribbon" evidence="3">
    <location>
        <begin position="11"/>
        <end position="65"/>
    </location>
</feature>